<evidence type="ECO:0000313" key="2">
    <source>
        <dbReference type="EMBL" id="PSL48027.1"/>
    </source>
</evidence>
<evidence type="ECO:0000313" key="3">
    <source>
        <dbReference type="Proteomes" id="UP000240971"/>
    </source>
</evidence>
<feature type="binding site" evidence="1">
    <location>
        <position position="309"/>
    </location>
    <ligand>
        <name>Zn(2+)</name>
        <dbReference type="ChEBI" id="CHEBI:29105"/>
    </ligand>
</feature>
<dbReference type="GO" id="GO:0031179">
    <property type="term" value="P:peptide modification"/>
    <property type="evidence" value="ECO:0007669"/>
    <property type="project" value="InterPro"/>
</dbReference>
<protein>
    <submittedName>
        <fullName evidence="2">Lanthionine synthetase-like protein</fullName>
    </submittedName>
</protein>
<dbReference type="AlphaFoldDB" id="A0A2P8HPA7"/>
<dbReference type="SUPFAM" id="SSF158745">
    <property type="entry name" value="LanC-like"/>
    <property type="match status" value="1"/>
</dbReference>
<sequence length="401" mass="45410">MNNTTSQLQHIYNDMILLLSHDKYDPGYSNSLFKGPWGGLLFMFYYEQYVDEQADNAAALLEKLYTAYAPEEGSNYSFCSGHTGPFWLLDHLNRHEFLDINVDDLAADFITSAIVQSNFHIANKNFDFLHGSAGICNFLLSFTKRTDVVAHLEHFVHTITELSEMTDKGRSLPFFFTHDKPQGIYVNSFSLAHGSCAVLIILAKIYEAGIAREACKQLIAESITFILHHKNKVTAASLHALYPAILDGKSSSSRLSWCYGDLNVAIALWHCGKTLAEKSWMDDAINIMYYNIRRDTDETAGIMDNCICHGSGGIAAFYRKFWFETNDMAFYKCATHWHKRAVEKISFSEDGSQHGIKVWQGKDKQWDYSWDLLDGGSGVGLSLLSHLHQQPLSWDECFLLS</sequence>
<reference evidence="2 3" key="1">
    <citation type="submission" date="2018-03" db="EMBL/GenBank/DDBJ databases">
        <title>Genomic Encyclopedia of Archaeal and Bacterial Type Strains, Phase II (KMG-II): from individual species to whole genera.</title>
        <authorList>
            <person name="Goeker M."/>
        </authorList>
    </citation>
    <scope>NUCLEOTIDE SEQUENCE [LARGE SCALE GENOMIC DNA]</scope>
    <source>
        <strain evidence="2 3">DSM 24859</strain>
    </source>
</reference>
<keyword evidence="1" id="KW-0479">Metal-binding</keyword>
<dbReference type="Gene3D" id="1.50.10.20">
    <property type="match status" value="1"/>
</dbReference>
<dbReference type="RefSeq" id="WP_106528436.1">
    <property type="nucleotide sequence ID" value="NZ_PYAW01000002.1"/>
</dbReference>
<dbReference type="Pfam" id="PF05147">
    <property type="entry name" value="LANC_like"/>
    <property type="match status" value="1"/>
</dbReference>
<feature type="binding site" evidence="1">
    <location>
        <position position="308"/>
    </location>
    <ligand>
        <name>Zn(2+)</name>
        <dbReference type="ChEBI" id="CHEBI:29105"/>
    </ligand>
</feature>
<organism evidence="2 3">
    <name type="scientific">Chitinophaga niastensis</name>
    <dbReference type="NCBI Taxonomy" id="536980"/>
    <lineage>
        <taxon>Bacteria</taxon>
        <taxon>Pseudomonadati</taxon>
        <taxon>Bacteroidota</taxon>
        <taxon>Chitinophagia</taxon>
        <taxon>Chitinophagales</taxon>
        <taxon>Chitinophagaceae</taxon>
        <taxon>Chitinophaga</taxon>
    </lineage>
</organism>
<accession>A0A2P8HPA7</accession>
<gene>
    <name evidence="2" type="ORF">CLV51_102887</name>
</gene>
<dbReference type="InterPro" id="IPR007822">
    <property type="entry name" value="LANC-like"/>
</dbReference>
<proteinExistence type="predicted"/>
<keyword evidence="3" id="KW-1185">Reference proteome</keyword>
<evidence type="ECO:0000256" key="1">
    <source>
        <dbReference type="PIRSR" id="PIRSR607822-1"/>
    </source>
</evidence>
<dbReference type="EMBL" id="PYAW01000002">
    <property type="protein sequence ID" value="PSL48027.1"/>
    <property type="molecule type" value="Genomic_DNA"/>
</dbReference>
<dbReference type="PRINTS" id="PR01955">
    <property type="entry name" value="LANCFRANKIA"/>
</dbReference>
<dbReference type="PRINTS" id="PR01950">
    <property type="entry name" value="LANCSUPER"/>
</dbReference>
<name>A0A2P8HPA7_CHINA</name>
<dbReference type="Proteomes" id="UP000240971">
    <property type="component" value="Unassembled WGS sequence"/>
</dbReference>
<dbReference type="SMART" id="SM01260">
    <property type="entry name" value="LANC_like"/>
    <property type="match status" value="1"/>
</dbReference>
<dbReference type="OrthoDB" id="6313827at2"/>
<comment type="caution">
    <text evidence="2">The sequence shown here is derived from an EMBL/GenBank/DDBJ whole genome shotgun (WGS) entry which is preliminary data.</text>
</comment>
<keyword evidence="1" id="KW-0862">Zinc</keyword>
<feature type="binding site" evidence="1">
    <location>
        <position position="258"/>
    </location>
    <ligand>
        <name>Zn(2+)</name>
        <dbReference type="ChEBI" id="CHEBI:29105"/>
    </ligand>
</feature>
<dbReference type="GO" id="GO:0046872">
    <property type="term" value="F:metal ion binding"/>
    <property type="evidence" value="ECO:0007669"/>
    <property type="project" value="UniProtKB-KW"/>
</dbReference>